<reference evidence="2 3" key="1">
    <citation type="submission" date="2020-02" db="EMBL/GenBank/DDBJ databases">
        <title>Out from the shadows clarifying the taxonomy of the family Cryomorphaceae and related taxa by utilizing the GTDB taxonomic framework.</title>
        <authorList>
            <person name="Bowman J.P."/>
        </authorList>
    </citation>
    <scope>NUCLEOTIDE SEQUENCE [LARGE SCALE GENOMIC DNA]</scope>
    <source>
        <strain evidence="2 3">QSSC 1-22</strain>
    </source>
</reference>
<dbReference type="InterPro" id="IPR021331">
    <property type="entry name" value="Hva1_TUDOR"/>
</dbReference>
<accession>A0A7K3WWK6</accession>
<dbReference type="EMBL" id="JAAGVY010000037">
    <property type="protein sequence ID" value="NEN24995.1"/>
    <property type="molecule type" value="Genomic_DNA"/>
</dbReference>
<dbReference type="Proteomes" id="UP000486602">
    <property type="component" value="Unassembled WGS sequence"/>
</dbReference>
<comment type="caution">
    <text evidence="2">The sequence shown here is derived from an EMBL/GenBank/DDBJ whole genome shotgun (WGS) entry which is preliminary data.</text>
</comment>
<gene>
    <name evidence="2" type="ORF">G3O08_15955</name>
</gene>
<protein>
    <submittedName>
        <fullName evidence="2">HVA1 family protein</fullName>
    </submittedName>
</protein>
<organism evidence="2 3">
    <name type="scientific">Cryomorpha ignava</name>
    <dbReference type="NCBI Taxonomy" id="101383"/>
    <lineage>
        <taxon>Bacteria</taxon>
        <taxon>Pseudomonadati</taxon>
        <taxon>Bacteroidota</taxon>
        <taxon>Flavobacteriia</taxon>
        <taxon>Flavobacteriales</taxon>
        <taxon>Cryomorphaceae</taxon>
        <taxon>Cryomorpha</taxon>
    </lineage>
</organism>
<name>A0A7K3WWK6_9FLAO</name>
<proteinExistence type="predicted"/>
<sequence length="74" mass="8393">MDNIKFKKGQLVKFHENQSEKSGEVQARFIQNTELEIDGKTITHKATSENPAYLIKMSESSHTILPESELKAFA</sequence>
<evidence type="ECO:0000313" key="2">
    <source>
        <dbReference type="EMBL" id="NEN24995.1"/>
    </source>
</evidence>
<keyword evidence="3" id="KW-1185">Reference proteome</keyword>
<dbReference type="Pfam" id="PF11160">
    <property type="entry name" value="Hva1_TUDOR"/>
    <property type="match status" value="1"/>
</dbReference>
<dbReference type="RefSeq" id="WP_163286386.1">
    <property type="nucleotide sequence ID" value="NZ_JAAGVY010000037.1"/>
</dbReference>
<dbReference type="AlphaFoldDB" id="A0A7K3WWK6"/>
<evidence type="ECO:0000259" key="1">
    <source>
        <dbReference type="Pfam" id="PF11160"/>
    </source>
</evidence>
<feature type="domain" description="Hypervirulence associated protein TUDOR" evidence="1">
    <location>
        <begin position="9"/>
        <end position="64"/>
    </location>
</feature>
<evidence type="ECO:0000313" key="3">
    <source>
        <dbReference type="Proteomes" id="UP000486602"/>
    </source>
</evidence>